<dbReference type="FunFam" id="3.90.290.10:FF:000004">
    <property type="entry name" value="latent-transforming growth factor beta-binding protein 1 isoform X1"/>
    <property type="match status" value="1"/>
</dbReference>
<evidence type="ECO:0000259" key="10">
    <source>
        <dbReference type="PROSITE" id="PS50026"/>
    </source>
</evidence>
<feature type="domain" description="EGF-like" evidence="10">
    <location>
        <begin position="247"/>
        <end position="291"/>
    </location>
</feature>
<dbReference type="Ensembl" id="ENSOCUT00000005831.4">
    <property type="protein sequence ID" value="ENSOCUP00000005052.4"/>
    <property type="gene ID" value="ENSOCUG00000005827.4"/>
</dbReference>
<evidence type="ECO:0000259" key="11">
    <source>
        <dbReference type="PROSITE" id="PS51364"/>
    </source>
</evidence>
<evidence type="ECO:0000256" key="6">
    <source>
        <dbReference type="ARBA" id="ARBA00023183"/>
    </source>
</evidence>
<keyword evidence="1 8" id="KW-0245">EGF-like domain</keyword>
<dbReference type="SUPFAM" id="SSF57196">
    <property type="entry name" value="EGF/Laminin"/>
    <property type="match status" value="2"/>
</dbReference>
<dbReference type="HOGENOM" id="CLU_017070_1_0_1"/>
<dbReference type="Gene3D" id="2.10.25.10">
    <property type="entry name" value="Laminin"/>
    <property type="match status" value="2"/>
</dbReference>
<dbReference type="InterPro" id="IPR018097">
    <property type="entry name" value="EGF_Ca-bd_CS"/>
</dbReference>
<sequence>DGSRRRCVSNESQSLDDNLGVCWQEVGPDLVCSRPRLDRQATYTECCCLYGEAWGMDCAFCPAQDSDDFEALCNVLRPPAYGPPRPGGFGLPYEYGPDLGPPYQGLPYGPELYPPPVLPYDPYPPPPGPFARREAPYGAPPFDVPDFEDDGGRYSEPEAPARSGPRAGWPYRSRDTRGSFPEPEESPEGGGYTGDWAPPQGEDRQTREECGILDGCDHGRCVRVPEGFTCNCFDGYRLDITRMACVDINECDEAAAASPLCVNARCVNTDGSFRCVCRPGFAPTHQPHHCAPARPRA</sequence>
<evidence type="ECO:0000256" key="1">
    <source>
        <dbReference type="ARBA" id="ARBA00022536"/>
    </source>
</evidence>
<dbReference type="InterPro" id="IPR001881">
    <property type="entry name" value="EGF-like_Ca-bd_dom"/>
</dbReference>
<evidence type="ECO:0000256" key="4">
    <source>
        <dbReference type="ARBA" id="ARBA00023157"/>
    </source>
</evidence>
<comment type="similarity">
    <text evidence="7">Belongs to the LTBP family.</text>
</comment>
<reference evidence="12 13" key="1">
    <citation type="journal article" date="2011" name="Nature">
        <title>A high-resolution map of human evolutionary constraint using 29 mammals.</title>
        <authorList>
            <person name="Lindblad-Toh K."/>
            <person name="Garber M."/>
            <person name="Zuk O."/>
            <person name="Lin M.F."/>
            <person name="Parker B.J."/>
            <person name="Washietl S."/>
            <person name="Kheradpour P."/>
            <person name="Ernst J."/>
            <person name="Jordan G."/>
            <person name="Mauceli E."/>
            <person name="Ward L.D."/>
            <person name="Lowe C.B."/>
            <person name="Holloway A.K."/>
            <person name="Clamp M."/>
            <person name="Gnerre S."/>
            <person name="Alfoldi J."/>
            <person name="Beal K."/>
            <person name="Chang J."/>
            <person name="Clawson H."/>
            <person name="Cuff J."/>
            <person name="Di Palma F."/>
            <person name="Fitzgerald S."/>
            <person name="Flicek P."/>
            <person name="Guttman M."/>
            <person name="Hubisz M.J."/>
            <person name="Jaffe D.B."/>
            <person name="Jungreis I."/>
            <person name="Kent W.J."/>
            <person name="Kostka D."/>
            <person name="Lara M."/>
            <person name="Martins A.L."/>
            <person name="Massingham T."/>
            <person name="Moltke I."/>
            <person name="Raney B.J."/>
            <person name="Rasmussen M.D."/>
            <person name="Robinson J."/>
            <person name="Stark A."/>
            <person name="Vilella A.J."/>
            <person name="Wen J."/>
            <person name="Xie X."/>
            <person name="Zody M.C."/>
            <person name="Baldwin J."/>
            <person name="Bloom T."/>
            <person name="Chin C.W."/>
            <person name="Heiman D."/>
            <person name="Nicol R."/>
            <person name="Nusbaum C."/>
            <person name="Young S."/>
            <person name="Wilkinson J."/>
            <person name="Worley K.C."/>
            <person name="Kovar C.L."/>
            <person name="Muzny D.M."/>
            <person name="Gibbs R.A."/>
            <person name="Cree A."/>
            <person name="Dihn H.H."/>
            <person name="Fowler G."/>
            <person name="Jhangiani S."/>
            <person name="Joshi V."/>
            <person name="Lee S."/>
            <person name="Lewis L.R."/>
            <person name="Nazareth L.V."/>
            <person name="Okwuonu G."/>
            <person name="Santibanez J."/>
            <person name="Warren W.C."/>
            <person name="Mardis E.R."/>
            <person name="Weinstock G.M."/>
            <person name="Wilson R.K."/>
            <person name="Delehaunty K."/>
            <person name="Dooling D."/>
            <person name="Fronik C."/>
            <person name="Fulton L."/>
            <person name="Fulton B."/>
            <person name="Graves T."/>
            <person name="Minx P."/>
            <person name="Sodergren E."/>
            <person name="Birney E."/>
            <person name="Margulies E.H."/>
            <person name="Herrero J."/>
            <person name="Green E.D."/>
            <person name="Haussler D."/>
            <person name="Siepel A."/>
            <person name="Goldman N."/>
            <person name="Pollard K.S."/>
            <person name="Pedersen J.S."/>
            <person name="Lander E.S."/>
            <person name="Kellis M."/>
        </authorList>
    </citation>
    <scope>NUCLEOTIDE SEQUENCE [LARGE SCALE GENOMIC DNA]</scope>
    <source>
        <strain evidence="13">Thorbecke</strain>
    </source>
</reference>
<evidence type="ECO:0000313" key="12">
    <source>
        <dbReference type="Ensembl" id="ENSOCUP00000005052.4"/>
    </source>
</evidence>
<evidence type="ECO:0000256" key="3">
    <source>
        <dbReference type="ARBA" id="ARBA00022737"/>
    </source>
</evidence>
<dbReference type="InterPro" id="IPR000152">
    <property type="entry name" value="EGF-type_Asp/Asn_hydroxyl_site"/>
</dbReference>
<dbReference type="Proteomes" id="UP000001811">
    <property type="component" value="Unplaced"/>
</dbReference>
<dbReference type="FunFam" id="2.10.25.10:FF:000046">
    <property type="entry name" value="Latent-transforming growth factor beta-binding protein 1 isoform x2"/>
    <property type="match status" value="1"/>
</dbReference>
<dbReference type="InterPro" id="IPR049883">
    <property type="entry name" value="NOTCH1_EGF-like"/>
</dbReference>
<name>G1SPR7_RABIT</name>
<dbReference type="CDD" id="cd00054">
    <property type="entry name" value="EGF_CA"/>
    <property type="match status" value="1"/>
</dbReference>
<dbReference type="GO" id="GO:0019838">
    <property type="term" value="F:growth factor binding"/>
    <property type="evidence" value="ECO:0007669"/>
    <property type="project" value="UniProtKB-KW"/>
</dbReference>
<dbReference type="PANTHER" id="PTHR24034:SF209">
    <property type="entry name" value="EGF-LIKE DOMAIN-CONTAINING PROTEIN"/>
    <property type="match status" value="1"/>
</dbReference>
<reference evidence="12" key="3">
    <citation type="submission" date="2025-09" db="UniProtKB">
        <authorList>
            <consortium name="Ensembl"/>
        </authorList>
    </citation>
    <scope>IDENTIFICATION</scope>
    <source>
        <strain evidence="12">Thorbecke</strain>
    </source>
</reference>
<keyword evidence="4" id="KW-1015">Disulfide bond</keyword>
<dbReference type="GeneTree" id="ENSGT00940000158234"/>
<dbReference type="InterPro" id="IPR000742">
    <property type="entry name" value="EGF"/>
</dbReference>
<dbReference type="Bgee" id="ENSOCUG00000005827">
    <property type="expression patterns" value="Expressed in aorta and 19 other cell types or tissues"/>
</dbReference>
<evidence type="ECO:0000256" key="9">
    <source>
        <dbReference type="SAM" id="MobiDB-lite"/>
    </source>
</evidence>
<dbReference type="STRING" id="9986.ENSOCUP00000005052"/>
<dbReference type="InterPro" id="IPR050751">
    <property type="entry name" value="ECM_structural_protein"/>
</dbReference>
<comment type="caution">
    <text evidence="8">Lacks conserved residue(s) required for the propagation of feature annotation.</text>
</comment>
<dbReference type="SMART" id="SM00181">
    <property type="entry name" value="EGF"/>
    <property type="match status" value="2"/>
</dbReference>
<dbReference type="PaxDb" id="9986-ENSOCUP00000005052"/>
<dbReference type="PANTHER" id="PTHR24034">
    <property type="entry name" value="EGF-LIKE DOMAIN-CONTAINING PROTEIN"/>
    <property type="match status" value="1"/>
</dbReference>
<evidence type="ECO:0000256" key="8">
    <source>
        <dbReference type="PROSITE-ProRule" id="PRU00076"/>
    </source>
</evidence>
<dbReference type="PROSITE" id="PS01187">
    <property type="entry name" value="EGF_CA"/>
    <property type="match status" value="1"/>
</dbReference>
<dbReference type="AlphaFoldDB" id="G1SPR7"/>
<dbReference type="Pfam" id="PF07645">
    <property type="entry name" value="EGF_CA"/>
    <property type="match status" value="1"/>
</dbReference>
<evidence type="ECO:0000256" key="7">
    <source>
        <dbReference type="ARBA" id="ARBA00038081"/>
    </source>
</evidence>
<accession>G1SPR7</accession>
<protein>
    <recommendedName>
        <fullName evidence="14">Latent transforming growth factor beta binding protein 4</fullName>
    </recommendedName>
</protein>
<dbReference type="InParanoid" id="G1SPR7"/>
<evidence type="ECO:0000256" key="5">
    <source>
        <dbReference type="ARBA" id="ARBA00023180"/>
    </source>
</evidence>
<evidence type="ECO:0000256" key="2">
    <source>
        <dbReference type="ARBA" id="ARBA00022729"/>
    </source>
</evidence>
<dbReference type="SMART" id="SM00179">
    <property type="entry name" value="EGF_CA"/>
    <property type="match status" value="2"/>
</dbReference>
<dbReference type="FunFam" id="2.10.25.10:FF:000056">
    <property type="entry name" value="Latent-transforming growth factor beta-binding protein 3 isoform 2"/>
    <property type="match status" value="1"/>
</dbReference>
<dbReference type="Gene3D" id="3.90.290.10">
    <property type="entry name" value="TGF-beta binding (TB) domain"/>
    <property type="match status" value="1"/>
</dbReference>
<dbReference type="SUPFAM" id="SSF57581">
    <property type="entry name" value="TB module/8-cys domain"/>
    <property type="match status" value="1"/>
</dbReference>
<keyword evidence="3" id="KW-0677">Repeat</keyword>
<keyword evidence="2" id="KW-0732">Signal</keyword>
<evidence type="ECO:0008006" key="14">
    <source>
        <dbReference type="Google" id="ProtNLM"/>
    </source>
</evidence>
<dbReference type="InterPro" id="IPR017878">
    <property type="entry name" value="TB_dom"/>
</dbReference>
<reference evidence="12" key="2">
    <citation type="submission" date="2025-08" db="UniProtKB">
        <authorList>
            <consortium name="Ensembl"/>
        </authorList>
    </citation>
    <scope>IDENTIFICATION</scope>
    <source>
        <strain evidence="12">Thorbecke</strain>
    </source>
</reference>
<keyword evidence="13" id="KW-1185">Reference proteome</keyword>
<feature type="domain" description="TB" evidence="11">
    <location>
        <begin position="20"/>
        <end position="73"/>
    </location>
</feature>
<dbReference type="Pfam" id="PF00683">
    <property type="entry name" value="TB"/>
    <property type="match status" value="1"/>
</dbReference>
<dbReference type="PROSITE" id="PS01186">
    <property type="entry name" value="EGF_2"/>
    <property type="match status" value="1"/>
</dbReference>
<keyword evidence="6" id="KW-0340">Growth factor binding</keyword>
<dbReference type="GO" id="GO:0005509">
    <property type="term" value="F:calcium ion binding"/>
    <property type="evidence" value="ECO:0007669"/>
    <property type="project" value="InterPro"/>
</dbReference>
<evidence type="ECO:0000313" key="13">
    <source>
        <dbReference type="Proteomes" id="UP000001811"/>
    </source>
</evidence>
<organism evidence="12 13">
    <name type="scientific">Oryctolagus cuniculus</name>
    <name type="common">Rabbit</name>
    <dbReference type="NCBI Taxonomy" id="9986"/>
    <lineage>
        <taxon>Eukaryota</taxon>
        <taxon>Metazoa</taxon>
        <taxon>Chordata</taxon>
        <taxon>Craniata</taxon>
        <taxon>Vertebrata</taxon>
        <taxon>Euteleostomi</taxon>
        <taxon>Mammalia</taxon>
        <taxon>Eutheria</taxon>
        <taxon>Euarchontoglires</taxon>
        <taxon>Glires</taxon>
        <taxon>Lagomorpha</taxon>
        <taxon>Leporidae</taxon>
        <taxon>Oryctolagus</taxon>
    </lineage>
</organism>
<dbReference type="InterPro" id="IPR036773">
    <property type="entry name" value="TB_dom_sf"/>
</dbReference>
<dbReference type="PROSITE" id="PS50026">
    <property type="entry name" value="EGF_3"/>
    <property type="match status" value="1"/>
</dbReference>
<dbReference type="PROSITE" id="PS51364">
    <property type="entry name" value="TB"/>
    <property type="match status" value="1"/>
</dbReference>
<dbReference type="eggNOG" id="KOG1217">
    <property type="taxonomic scope" value="Eukaryota"/>
</dbReference>
<proteinExistence type="inferred from homology"/>
<keyword evidence="5" id="KW-0325">Glycoprotein</keyword>
<feature type="region of interest" description="Disordered" evidence="9">
    <location>
        <begin position="123"/>
        <end position="206"/>
    </location>
</feature>
<dbReference type="PROSITE" id="PS00010">
    <property type="entry name" value="ASX_HYDROXYL"/>
    <property type="match status" value="1"/>
</dbReference>